<dbReference type="AlphaFoldDB" id="A0A8K0WA78"/>
<organism evidence="2 3">
    <name type="scientific">Fusarium tricinctum</name>
    <dbReference type="NCBI Taxonomy" id="61284"/>
    <lineage>
        <taxon>Eukaryota</taxon>
        <taxon>Fungi</taxon>
        <taxon>Dikarya</taxon>
        <taxon>Ascomycota</taxon>
        <taxon>Pezizomycotina</taxon>
        <taxon>Sordariomycetes</taxon>
        <taxon>Hypocreomycetidae</taxon>
        <taxon>Hypocreales</taxon>
        <taxon>Nectriaceae</taxon>
        <taxon>Fusarium</taxon>
        <taxon>Fusarium tricinctum species complex</taxon>
    </lineage>
</organism>
<protein>
    <submittedName>
        <fullName evidence="2">Uncharacterized protein</fullName>
    </submittedName>
</protein>
<dbReference type="EMBL" id="JAGPXF010000006">
    <property type="protein sequence ID" value="KAH7239257.1"/>
    <property type="molecule type" value="Genomic_DNA"/>
</dbReference>
<keyword evidence="3" id="KW-1185">Reference proteome</keyword>
<dbReference type="Proteomes" id="UP000813427">
    <property type="component" value="Unassembled WGS sequence"/>
</dbReference>
<evidence type="ECO:0000313" key="2">
    <source>
        <dbReference type="EMBL" id="KAH7239257.1"/>
    </source>
</evidence>
<feature type="region of interest" description="Disordered" evidence="1">
    <location>
        <begin position="588"/>
        <end position="610"/>
    </location>
</feature>
<gene>
    <name evidence="2" type="ORF">BKA59DRAFT_532081</name>
</gene>
<reference evidence="2" key="1">
    <citation type="journal article" date="2021" name="Nat. Commun.">
        <title>Genetic determinants of endophytism in the Arabidopsis root mycobiome.</title>
        <authorList>
            <person name="Mesny F."/>
            <person name="Miyauchi S."/>
            <person name="Thiergart T."/>
            <person name="Pickel B."/>
            <person name="Atanasova L."/>
            <person name="Karlsson M."/>
            <person name="Huettel B."/>
            <person name="Barry K.W."/>
            <person name="Haridas S."/>
            <person name="Chen C."/>
            <person name="Bauer D."/>
            <person name="Andreopoulos W."/>
            <person name="Pangilinan J."/>
            <person name="LaButti K."/>
            <person name="Riley R."/>
            <person name="Lipzen A."/>
            <person name="Clum A."/>
            <person name="Drula E."/>
            <person name="Henrissat B."/>
            <person name="Kohler A."/>
            <person name="Grigoriev I.V."/>
            <person name="Martin F.M."/>
            <person name="Hacquard S."/>
        </authorList>
    </citation>
    <scope>NUCLEOTIDE SEQUENCE</scope>
    <source>
        <strain evidence="2">MPI-SDFR-AT-0068</strain>
    </source>
</reference>
<sequence length="779" mass="87559">MPGNAGDSSIIEAAKPTVRLKGKQHEYGETQDSDVFTRSGRPETDVMDDDRWLESPKTFHSTNLIATDGKERTAVVAAPVIKIPGHPLIWNTTPLNSNNPNEVRRVPQEQHLVHNLLSRACRLHEDYGQASSWKSMKEELCDSVFKKLSMDSTIEFVFVGISALNCQPVVMVRDDPCEETGAELASDSMESVALKTLPELSPCTKEIIWLENMMIPGNISYVKKALWGRLTGVEKKRFLEVMKREHILLLDNLNPSGVATLLPSNEEYNRKPRFDRSIHDNDAYNYHYKLRWPLIGLLEIPSAMVKALKEFLLNFCFDNVPLNIAIAAVIIFHDLKKGGMKEESFLAHNTKRGTLGRTTVAQFILYFPLMLRHPQVSSDYRVTLIPASIPGSSMVFPLGPNAEKPTPDLFALCCLNDVRTLGLPSYHNINSTQEELYQLIGGPKTLFTKNTANTKLKLRGNPSVDYWNPGKRTKTMALTGRAKKVGPIFPDYDSGVYTKEAMKPFVNLRFGAATYYRQNFPLREALATSIRDQTSTMNNELNRIAEYFRVPSLQRQVNPKTLLLGWCGIDTHLQDLIGKGDLEKVAKGKLKRAASPEAPTPHAKRTKTQEDELDPTILTQIKGLIDGLPAKSRGWHALESYLTLHPTPTVKGAQDMLLCVCTSICDIDNVFSTEIPNELVDDLDIFIRMSFRAAGLFDKHEVVLLNYETKWAEHRETFFRFGPAIGNAIEAIYRLRGPGGFALAYPQIKVLRESSLISAQLDAFKTINDWLEEKEAETN</sequence>
<accession>A0A8K0WA78</accession>
<feature type="region of interest" description="Disordered" evidence="1">
    <location>
        <begin position="1"/>
        <end position="43"/>
    </location>
</feature>
<name>A0A8K0WA78_9HYPO</name>
<proteinExistence type="predicted"/>
<dbReference type="OrthoDB" id="5095531at2759"/>
<evidence type="ECO:0000256" key="1">
    <source>
        <dbReference type="SAM" id="MobiDB-lite"/>
    </source>
</evidence>
<evidence type="ECO:0000313" key="3">
    <source>
        <dbReference type="Proteomes" id="UP000813427"/>
    </source>
</evidence>
<comment type="caution">
    <text evidence="2">The sequence shown here is derived from an EMBL/GenBank/DDBJ whole genome shotgun (WGS) entry which is preliminary data.</text>
</comment>